<evidence type="ECO:0000256" key="1">
    <source>
        <dbReference type="ARBA" id="ARBA00004430"/>
    </source>
</evidence>
<keyword evidence="4" id="KW-1185">Reference proteome</keyword>
<feature type="compositionally biased region" description="Pro residues" evidence="2">
    <location>
        <begin position="560"/>
        <end position="571"/>
    </location>
</feature>
<organism evidence="3 4">
    <name type="scientific">Chlamydomonas reinhardtii</name>
    <name type="common">Chlamydomonas smithii</name>
    <dbReference type="NCBI Taxonomy" id="3055"/>
    <lineage>
        <taxon>Eukaryota</taxon>
        <taxon>Viridiplantae</taxon>
        <taxon>Chlorophyta</taxon>
        <taxon>core chlorophytes</taxon>
        <taxon>Chlorophyceae</taxon>
        <taxon>CS clade</taxon>
        <taxon>Chlamydomonadales</taxon>
        <taxon>Chlamydomonadaceae</taxon>
        <taxon>Chlamydomonas</taxon>
    </lineage>
</organism>
<dbReference type="SUPFAM" id="SSF52047">
    <property type="entry name" value="RNI-like"/>
    <property type="match status" value="1"/>
</dbReference>
<comment type="subcellular location">
    <subcellularLocation>
        <location evidence="1">Cytoplasm</location>
        <location evidence="1">Cytoskeleton</location>
        <location evidence="1">Cilium axoneme</location>
    </subcellularLocation>
</comment>
<sequence>MVESLHLVAYHKCMEQDALLRTVHAVTRWEQLRHLRISWDESHADESTLVAEWIERTGRSRQEATNQVLMDYRPTGARPLASEFCELCMGALGRLTNLSSLSLSGVAMAAHMPLGLYGLSTLERLTSLELLNGRGSNSWSRDAHPNDTDLCCLTSLRRLSISGELLSPAVMTSLAHLSGLTRLSLDLCRPDAAADTLAVGNLCKLQQLRALYITFGSMGSGSRAEATLQLILVLQSVKALAVAAWERYEQELLAQHAPTSQQLSGTSVKAIAPDQRQQAIKAAAGASGGPNGASRRRKQRASDRANRPCPGAGRGCRVTNPASLSQHITTGAIDCIGMEEGEEDDGGAVDCSIARRLSVYLDLAPADAPHCLQLSPGLVDALCDLGPALRRLDAGFATGAASNLYRLTELTSLTSLSLRCLPGTQPGLASWELQRLGTACTQLHTLRLALPPECMDALVPGLAPGSRTGTSGGAALSTAASCVAGGEKVAGGAGRGGGCFQGLRVLELHAYVYVKEVVVRWPDLQPRLAALLTAQLQVEQLGDARLHDGDDNDGSNDAPQPRPQPRSPPLVPQQLQQRAVAAVREPLSTLAQLMHVLPNTYEVQKALTDEADWRDRRLQTRRQALVGQGMTEEEAEAAAQREAAAATPTVPLWVLGQHLMPGQAMAKTLLTGEEADSGDAAWLFRPMSGAAGVSAGEQQAEAETEAELQRARGVLVRACHPVAMHLLWQRQLQALRALLVCEEVVAGPVFRLASWTPRNLQRLRLEGFVGLSYGRCAGGSSGSSGSARSVGSAADWAPPSLREVDVVLHGGPAEEEAALAGLRVWQQTAAAASTSAVSTGGSGPILRVQSRCEPWAEAV</sequence>
<gene>
    <name evidence="3" type="ORF">CHLRE_12g510500v5</name>
</gene>
<dbReference type="Gramene" id="PNW74773">
    <property type="protein sequence ID" value="PNW74773"/>
    <property type="gene ID" value="CHLRE_12g510500v5"/>
</dbReference>
<proteinExistence type="predicted"/>
<dbReference type="PaxDb" id="3055-EDP05316"/>
<evidence type="ECO:0000313" key="3">
    <source>
        <dbReference type="EMBL" id="PNW74773.1"/>
    </source>
</evidence>
<dbReference type="Gene3D" id="3.80.10.10">
    <property type="entry name" value="Ribonuclease Inhibitor"/>
    <property type="match status" value="1"/>
</dbReference>
<dbReference type="Proteomes" id="UP000006906">
    <property type="component" value="Chromosome 12"/>
</dbReference>
<dbReference type="InParanoid" id="A0A2K3D2L4"/>
<dbReference type="InterPro" id="IPR032675">
    <property type="entry name" value="LRR_dom_sf"/>
</dbReference>
<dbReference type="AlphaFoldDB" id="A0A2K3D2L4"/>
<feature type="region of interest" description="Disordered" evidence="2">
    <location>
        <begin position="545"/>
        <end position="578"/>
    </location>
</feature>
<dbReference type="KEGG" id="cre:CHLRE_12g510500v5"/>
<dbReference type="ExpressionAtlas" id="A0A2K3D2L4">
    <property type="expression patterns" value="baseline and differential"/>
</dbReference>
<reference evidence="3 4" key="1">
    <citation type="journal article" date="2007" name="Science">
        <title>The Chlamydomonas genome reveals the evolution of key animal and plant functions.</title>
        <authorList>
            <person name="Merchant S.S."/>
            <person name="Prochnik S.E."/>
            <person name="Vallon O."/>
            <person name="Harris E.H."/>
            <person name="Karpowicz S.J."/>
            <person name="Witman G.B."/>
            <person name="Terry A."/>
            <person name="Salamov A."/>
            <person name="Fritz-Laylin L.K."/>
            <person name="Marechal-Drouard L."/>
            <person name="Marshall W.F."/>
            <person name="Qu L.H."/>
            <person name="Nelson D.R."/>
            <person name="Sanderfoot A.A."/>
            <person name="Spalding M.H."/>
            <person name="Kapitonov V.V."/>
            <person name="Ren Q."/>
            <person name="Ferris P."/>
            <person name="Lindquist E."/>
            <person name="Shapiro H."/>
            <person name="Lucas S.M."/>
            <person name="Grimwood J."/>
            <person name="Schmutz J."/>
            <person name="Cardol P."/>
            <person name="Cerutti H."/>
            <person name="Chanfreau G."/>
            <person name="Chen C.L."/>
            <person name="Cognat V."/>
            <person name="Croft M.T."/>
            <person name="Dent R."/>
            <person name="Dutcher S."/>
            <person name="Fernandez E."/>
            <person name="Fukuzawa H."/>
            <person name="Gonzalez-Ballester D."/>
            <person name="Gonzalez-Halphen D."/>
            <person name="Hallmann A."/>
            <person name="Hanikenne M."/>
            <person name="Hippler M."/>
            <person name="Inwood W."/>
            <person name="Jabbari K."/>
            <person name="Kalanon M."/>
            <person name="Kuras R."/>
            <person name="Lefebvre P.A."/>
            <person name="Lemaire S.D."/>
            <person name="Lobanov A.V."/>
            <person name="Lohr M."/>
            <person name="Manuell A."/>
            <person name="Meier I."/>
            <person name="Mets L."/>
            <person name="Mittag M."/>
            <person name="Mittelmeier T."/>
            <person name="Moroney J.V."/>
            <person name="Moseley J."/>
            <person name="Napoli C."/>
            <person name="Nedelcu A.M."/>
            <person name="Niyogi K."/>
            <person name="Novoselov S.V."/>
            <person name="Paulsen I.T."/>
            <person name="Pazour G."/>
            <person name="Purton S."/>
            <person name="Ral J.P."/>
            <person name="Riano-Pachon D.M."/>
            <person name="Riekhof W."/>
            <person name="Rymarquis L."/>
            <person name="Schroda M."/>
            <person name="Stern D."/>
            <person name="Umen J."/>
            <person name="Willows R."/>
            <person name="Wilson N."/>
            <person name="Zimmer S.L."/>
            <person name="Allmer J."/>
            <person name="Balk J."/>
            <person name="Bisova K."/>
            <person name="Chen C.J."/>
            <person name="Elias M."/>
            <person name="Gendler K."/>
            <person name="Hauser C."/>
            <person name="Lamb M.R."/>
            <person name="Ledford H."/>
            <person name="Long J.C."/>
            <person name="Minagawa J."/>
            <person name="Page M.D."/>
            <person name="Pan J."/>
            <person name="Pootakham W."/>
            <person name="Roje S."/>
            <person name="Rose A."/>
            <person name="Stahlberg E."/>
            <person name="Terauchi A.M."/>
            <person name="Yang P."/>
            <person name="Ball S."/>
            <person name="Bowler C."/>
            <person name="Dieckmann C.L."/>
            <person name="Gladyshev V.N."/>
            <person name="Green P."/>
            <person name="Jorgensen R."/>
            <person name="Mayfield S."/>
            <person name="Mueller-Roeber B."/>
            <person name="Rajamani S."/>
            <person name="Sayre R.T."/>
            <person name="Brokstein P."/>
            <person name="Dubchak I."/>
            <person name="Goodstein D."/>
            <person name="Hornick L."/>
            <person name="Huang Y.W."/>
            <person name="Jhaveri J."/>
            <person name="Luo Y."/>
            <person name="Martinez D."/>
            <person name="Ngau W.C."/>
            <person name="Otillar B."/>
            <person name="Poliakov A."/>
            <person name="Porter A."/>
            <person name="Szajkowski L."/>
            <person name="Werner G."/>
            <person name="Zhou K."/>
            <person name="Grigoriev I.V."/>
            <person name="Rokhsar D.S."/>
            <person name="Grossman A.R."/>
        </authorList>
    </citation>
    <scope>NUCLEOTIDE SEQUENCE [LARGE SCALE GENOMIC DNA]</scope>
    <source>
        <strain evidence="4">CC-503</strain>
    </source>
</reference>
<dbReference type="OrthoDB" id="546386at2759"/>
<evidence type="ECO:0000313" key="4">
    <source>
        <dbReference type="Proteomes" id="UP000006906"/>
    </source>
</evidence>
<dbReference type="GeneID" id="5716569"/>
<name>A0A2K3D2L4_CHLRE</name>
<evidence type="ECO:0000256" key="2">
    <source>
        <dbReference type="SAM" id="MobiDB-lite"/>
    </source>
</evidence>
<dbReference type="EMBL" id="CM008973">
    <property type="protein sequence ID" value="PNW74773.1"/>
    <property type="molecule type" value="Genomic_DNA"/>
</dbReference>
<dbReference type="RefSeq" id="XP_042918136.1">
    <property type="nucleotide sequence ID" value="XM_043068231.1"/>
</dbReference>
<protein>
    <submittedName>
        <fullName evidence="3">Uncharacterized protein</fullName>
    </submittedName>
</protein>
<feature type="region of interest" description="Disordered" evidence="2">
    <location>
        <begin position="279"/>
        <end position="316"/>
    </location>
</feature>
<accession>A0A2K3D2L4</accession>
<dbReference type="GO" id="GO:0005930">
    <property type="term" value="C:axoneme"/>
    <property type="evidence" value="ECO:0007669"/>
    <property type="project" value="UniProtKB-SubCell"/>
</dbReference>